<accession>A0A5M8S111</accession>
<evidence type="ECO:0000313" key="1">
    <source>
        <dbReference type="EMBL" id="KAA6453076.1"/>
    </source>
</evidence>
<dbReference type="EMBL" id="QSND01000001">
    <property type="protein sequence ID" value="KAA6453076.1"/>
    <property type="molecule type" value="Genomic_DNA"/>
</dbReference>
<sequence>MHFLLTPDFYILLRHAEFYQYVIRFFKLKLMYVSHRYSLTFRFIVLQWSRILTRKVLMMGTIVLINSRELTVLEDVSKDVYEEMAKNVADSEDKVYISWKENLDSDYGY</sequence>
<proteinExistence type="predicted"/>
<evidence type="ECO:0000313" key="2">
    <source>
        <dbReference type="Proteomes" id="UP000324326"/>
    </source>
</evidence>
<comment type="caution">
    <text evidence="1">The sequence shown here is derived from an EMBL/GenBank/DDBJ whole genome shotgun (WGS) entry which is preliminary data.</text>
</comment>
<dbReference type="Proteomes" id="UP000324326">
    <property type="component" value="Unassembled WGS sequence"/>
</dbReference>
<protein>
    <submittedName>
        <fullName evidence="1">Uncharacterized protein</fullName>
    </submittedName>
</protein>
<organism evidence="1 2">
    <name type="scientific">Bacillus swezeyi</name>
    <dbReference type="NCBI Taxonomy" id="1925020"/>
    <lineage>
        <taxon>Bacteria</taxon>
        <taxon>Bacillati</taxon>
        <taxon>Bacillota</taxon>
        <taxon>Bacilli</taxon>
        <taxon>Bacillales</taxon>
        <taxon>Bacillaceae</taxon>
        <taxon>Bacillus</taxon>
    </lineage>
</organism>
<gene>
    <name evidence="1" type="ORF">DX927_02335</name>
</gene>
<dbReference type="STRING" id="1925020.BTA30_15315"/>
<reference evidence="1 2" key="1">
    <citation type="submission" date="2018-08" db="EMBL/GenBank/DDBJ databases">
        <title>Bacillus phenotypic plasticity.</title>
        <authorList>
            <person name="Hurtado E."/>
        </authorList>
    </citation>
    <scope>NUCLEOTIDE SEQUENCE [LARGE SCALE GENOMIC DNA]</scope>
    <source>
        <strain evidence="1 2">427</strain>
    </source>
</reference>
<name>A0A5M8S111_9BACI</name>
<dbReference type="AlphaFoldDB" id="A0A5M8S111"/>